<proteinExistence type="inferred from homology"/>
<dbReference type="GO" id="GO:0042597">
    <property type="term" value="C:periplasmic space"/>
    <property type="evidence" value="ECO:0007669"/>
    <property type="project" value="UniProtKB-SubCell"/>
</dbReference>
<dbReference type="PANTHER" id="PTHR43649:SF12">
    <property type="entry name" value="DIACETYLCHITOBIOSE BINDING PROTEIN DASA"/>
    <property type="match status" value="1"/>
</dbReference>
<reference evidence="3 4" key="1">
    <citation type="submission" date="2019-06" db="EMBL/GenBank/DDBJ databases">
        <title>Whole genome sequence for Rhodospirillaceae sp. R148.</title>
        <authorList>
            <person name="Wang G."/>
        </authorList>
    </citation>
    <scope>NUCLEOTIDE SEQUENCE [LARGE SCALE GENOMIC DNA]</scope>
    <source>
        <strain evidence="3 4">R148</strain>
    </source>
</reference>
<dbReference type="Pfam" id="PF01547">
    <property type="entry name" value="SBP_bac_1"/>
    <property type="match status" value="1"/>
</dbReference>
<evidence type="ECO:0000313" key="4">
    <source>
        <dbReference type="Proteomes" id="UP000315252"/>
    </source>
</evidence>
<dbReference type="InterPro" id="IPR006059">
    <property type="entry name" value="SBP"/>
</dbReference>
<organism evidence="3 4">
    <name type="scientific">Denitrobaculum tricleocarpae</name>
    <dbReference type="NCBI Taxonomy" id="2591009"/>
    <lineage>
        <taxon>Bacteria</taxon>
        <taxon>Pseudomonadati</taxon>
        <taxon>Pseudomonadota</taxon>
        <taxon>Alphaproteobacteria</taxon>
        <taxon>Rhodospirillales</taxon>
        <taxon>Rhodospirillaceae</taxon>
        <taxon>Denitrobaculum</taxon>
    </lineage>
</organism>
<evidence type="ECO:0000256" key="2">
    <source>
        <dbReference type="ARBA" id="ARBA00008520"/>
    </source>
</evidence>
<accession>A0A545SYP3</accession>
<dbReference type="PANTHER" id="PTHR43649">
    <property type="entry name" value="ARABINOSE-BINDING PROTEIN-RELATED"/>
    <property type="match status" value="1"/>
</dbReference>
<keyword evidence="4" id="KW-1185">Reference proteome</keyword>
<dbReference type="InterPro" id="IPR050490">
    <property type="entry name" value="Bact_solute-bd_prot1"/>
</dbReference>
<dbReference type="Proteomes" id="UP000315252">
    <property type="component" value="Unassembled WGS sequence"/>
</dbReference>
<sequence length="502" mass="57561">MYYQLLFVQPGIKFVLPHLPPTLMNRRRAMFISLAGLMYPPVAAKAKADDSLSHLHRQIVQQAKALADSGTSSLRLLLPKGSEKNVQPIISRFAAETGIAVQIDVVPVNQVSVTVLIDKLSGSSNFDLALPATFELPELIEAGAIQPLDLFAARYQPEDFQTTSLYSVGDYYNGRLYGYQTDGDAYLMFFRKDWLNDKDEQARFADRHGVELALPQTWESLDLMMDYFNRPNEGRFGGALFRTPDFIVWEWWMRFHSKGYWPIDDDFQPRFESDAGVAALEDLIRATQSLHPHVYTDSLFENWRRFSKENIFCNIGWGGTQKFLNKPGSLVSNKIVHDVLPGGIIDGELMRVSHFNWGWNYTVSNQSNHAELAYLFSLFAVSPAISTFAVREAEGFFDPFRSEHYDDTAVQKSYSKAFLDVHRRSMLHAVPDFYVKGQAEYFDALRTNIIQAIQGEISSREAMHRASDHWRYTTQRLGEARQAKQWAFLKMQYPEICKRLLR</sequence>
<dbReference type="OrthoDB" id="9808332at2"/>
<gene>
    <name evidence="3" type="ORF">FKG95_28305</name>
</gene>
<comment type="caution">
    <text evidence="3">The sequence shown here is derived from an EMBL/GenBank/DDBJ whole genome shotgun (WGS) entry which is preliminary data.</text>
</comment>
<name>A0A545SYP3_9PROT</name>
<dbReference type="SUPFAM" id="SSF53850">
    <property type="entry name" value="Periplasmic binding protein-like II"/>
    <property type="match status" value="1"/>
</dbReference>
<evidence type="ECO:0000313" key="3">
    <source>
        <dbReference type="EMBL" id="TQV70068.1"/>
    </source>
</evidence>
<dbReference type="EMBL" id="VHSH01000019">
    <property type="protein sequence ID" value="TQV70068.1"/>
    <property type="molecule type" value="Genomic_DNA"/>
</dbReference>
<protein>
    <submittedName>
        <fullName evidence="3">Extracellular solute-binding protein</fullName>
    </submittedName>
</protein>
<comment type="subcellular location">
    <subcellularLocation>
        <location evidence="1">Periplasm</location>
    </subcellularLocation>
</comment>
<dbReference type="Gene3D" id="3.40.190.10">
    <property type="entry name" value="Periplasmic binding protein-like II"/>
    <property type="match status" value="2"/>
</dbReference>
<evidence type="ECO:0000256" key="1">
    <source>
        <dbReference type="ARBA" id="ARBA00004418"/>
    </source>
</evidence>
<dbReference type="AlphaFoldDB" id="A0A545SYP3"/>
<comment type="similarity">
    <text evidence="2">Belongs to the bacterial solute-binding protein 1 family.</text>
</comment>